<sequence>MMNGQTCLPGAVRRVLLVALRLGLLPLAVLAASCTYREDALGNTRYQCDDGKRGA</sequence>
<evidence type="ECO:0008006" key="3">
    <source>
        <dbReference type="Google" id="ProtNLM"/>
    </source>
</evidence>
<evidence type="ECO:0000313" key="2">
    <source>
        <dbReference type="Proteomes" id="UP001239426"/>
    </source>
</evidence>
<dbReference type="RefSeq" id="WP_282684465.1">
    <property type="nucleotide sequence ID" value="NZ_CP124841.1"/>
</dbReference>
<dbReference type="EMBL" id="CP124841">
    <property type="protein sequence ID" value="WHF38173.1"/>
    <property type="molecule type" value="Genomic_DNA"/>
</dbReference>
<accession>A0AAX3VZG3</accession>
<dbReference type="AlphaFoldDB" id="A0AAX3VZG3"/>
<dbReference type="GeneID" id="97219324"/>
<evidence type="ECO:0000313" key="1">
    <source>
        <dbReference type="EMBL" id="WHF38173.1"/>
    </source>
</evidence>
<proteinExistence type="predicted"/>
<dbReference type="Proteomes" id="UP001239426">
    <property type="component" value="Chromosome"/>
</dbReference>
<protein>
    <recommendedName>
        <fullName evidence="3">Lipoprotein</fullName>
    </recommendedName>
</protein>
<name>A0AAX3VZG3_AERSA</name>
<organism evidence="1 2">
    <name type="scientific">Aeromonas salmonicida</name>
    <dbReference type="NCBI Taxonomy" id="645"/>
    <lineage>
        <taxon>Bacteria</taxon>
        <taxon>Pseudomonadati</taxon>
        <taxon>Pseudomonadota</taxon>
        <taxon>Gammaproteobacteria</taxon>
        <taxon>Aeromonadales</taxon>
        <taxon>Aeromonadaceae</taxon>
        <taxon>Aeromonas</taxon>
    </lineage>
</organism>
<reference evidence="1" key="1">
    <citation type="submission" date="2023-05" db="EMBL/GenBank/DDBJ databases">
        <title>Aeromonas salmonicida 57, complete genome.</title>
        <authorList>
            <person name="Shao L."/>
        </authorList>
    </citation>
    <scope>NUCLEOTIDE SEQUENCE</scope>
    <source>
        <strain evidence="1">57</strain>
    </source>
</reference>
<gene>
    <name evidence="1" type="ORF">QLQ87_07475</name>
</gene>